<accession>I9HPN1</accession>
<evidence type="ECO:0000313" key="2">
    <source>
        <dbReference type="Proteomes" id="UP000005150"/>
    </source>
</evidence>
<dbReference type="Proteomes" id="UP000005150">
    <property type="component" value="Unassembled WGS sequence"/>
</dbReference>
<dbReference type="AlphaFoldDB" id="I9HPN1"/>
<dbReference type="PATRIC" id="fig|997887.3.peg.2904"/>
<name>I9HPN1_9BACE</name>
<organism evidence="1 2">
    <name type="scientific">Bacteroides salyersiae CL02T12C01</name>
    <dbReference type="NCBI Taxonomy" id="997887"/>
    <lineage>
        <taxon>Bacteria</taxon>
        <taxon>Pseudomonadati</taxon>
        <taxon>Bacteroidota</taxon>
        <taxon>Bacteroidia</taxon>
        <taxon>Bacteroidales</taxon>
        <taxon>Bacteroidaceae</taxon>
        <taxon>Bacteroides</taxon>
    </lineage>
</organism>
<proteinExistence type="predicted"/>
<dbReference type="EMBL" id="AGXV01000032">
    <property type="protein sequence ID" value="EIY62179.1"/>
    <property type="molecule type" value="Genomic_DNA"/>
</dbReference>
<sequence length="30" mass="3358">MAVSKKVDGYFICHKGSEVTYIDLKGNILK</sequence>
<reference evidence="1 2" key="1">
    <citation type="submission" date="2012-02" db="EMBL/GenBank/DDBJ databases">
        <title>The Genome Sequence of Bacteroides salyersiae CL02T12C01.</title>
        <authorList>
            <consortium name="The Broad Institute Genome Sequencing Platform"/>
            <person name="Earl A."/>
            <person name="Ward D."/>
            <person name="Feldgarden M."/>
            <person name="Gevers D."/>
            <person name="Zitomersky N.L."/>
            <person name="Coyne M.J."/>
            <person name="Comstock L.E."/>
            <person name="Young S.K."/>
            <person name="Zeng Q."/>
            <person name="Gargeya S."/>
            <person name="Fitzgerald M."/>
            <person name="Haas B."/>
            <person name="Abouelleil A."/>
            <person name="Alvarado L."/>
            <person name="Arachchi H.M."/>
            <person name="Berlin A."/>
            <person name="Chapman S.B."/>
            <person name="Gearin G."/>
            <person name="Goldberg J."/>
            <person name="Griggs A."/>
            <person name="Gujja S."/>
            <person name="Hansen M."/>
            <person name="Heiman D."/>
            <person name="Howarth C."/>
            <person name="Larimer J."/>
            <person name="Lui A."/>
            <person name="MacDonald P.J.P."/>
            <person name="McCowen C."/>
            <person name="Montmayeur A."/>
            <person name="Murphy C."/>
            <person name="Neiman D."/>
            <person name="Pearson M."/>
            <person name="Priest M."/>
            <person name="Roberts A."/>
            <person name="Saif S."/>
            <person name="Shea T."/>
            <person name="Sisk P."/>
            <person name="Stolte C."/>
            <person name="Sykes S."/>
            <person name="Wortman J."/>
            <person name="Nusbaum C."/>
            <person name="Birren B."/>
        </authorList>
    </citation>
    <scope>NUCLEOTIDE SEQUENCE [LARGE SCALE GENOMIC DNA]</scope>
    <source>
        <strain evidence="1 2">CL02T12C01</strain>
    </source>
</reference>
<dbReference type="HOGENOM" id="CLU_3402167_0_0_10"/>
<protein>
    <submittedName>
        <fullName evidence="1">Uncharacterized protein</fullName>
    </submittedName>
</protein>
<comment type="caution">
    <text evidence="1">The sequence shown here is derived from an EMBL/GenBank/DDBJ whole genome shotgun (WGS) entry which is preliminary data.</text>
</comment>
<keyword evidence="2" id="KW-1185">Reference proteome</keyword>
<gene>
    <name evidence="1" type="ORF">HMPREF1071_02799</name>
</gene>
<evidence type="ECO:0000313" key="1">
    <source>
        <dbReference type="EMBL" id="EIY62179.1"/>
    </source>
</evidence>